<evidence type="ECO:0000256" key="1">
    <source>
        <dbReference type="ARBA" id="ARBA00006817"/>
    </source>
</evidence>
<comment type="caution">
    <text evidence="3">The sequence shown here is derived from an EMBL/GenBank/DDBJ whole genome shotgun (WGS) entry which is preliminary data.</text>
</comment>
<evidence type="ECO:0000313" key="4">
    <source>
        <dbReference type="Proteomes" id="UP000541470"/>
    </source>
</evidence>
<accession>A0A7Y0ATE8</accession>
<evidence type="ECO:0000259" key="2">
    <source>
        <dbReference type="Pfam" id="PF08327"/>
    </source>
</evidence>
<dbReference type="Proteomes" id="UP000541470">
    <property type="component" value="Unassembled WGS sequence"/>
</dbReference>
<dbReference type="SUPFAM" id="SSF55961">
    <property type="entry name" value="Bet v1-like"/>
    <property type="match status" value="1"/>
</dbReference>
<feature type="domain" description="Activator of Hsp90 ATPase homologue 1/2-like C-terminal" evidence="2">
    <location>
        <begin position="17"/>
        <end position="143"/>
    </location>
</feature>
<gene>
    <name evidence="3" type="ORF">HHL25_02745</name>
</gene>
<evidence type="ECO:0000313" key="3">
    <source>
        <dbReference type="EMBL" id="NML73037.1"/>
    </source>
</evidence>
<organism evidence="3 4">
    <name type="scientific">Rhizobium terricola</name>
    <dbReference type="NCBI Taxonomy" id="2728849"/>
    <lineage>
        <taxon>Bacteria</taxon>
        <taxon>Pseudomonadati</taxon>
        <taxon>Pseudomonadota</taxon>
        <taxon>Alphaproteobacteria</taxon>
        <taxon>Hyphomicrobiales</taxon>
        <taxon>Rhizobiaceae</taxon>
        <taxon>Rhizobium/Agrobacterium group</taxon>
        <taxon>Rhizobium</taxon>
    </lineage>
</organism>
<dbReference type="EMBL" id="JABBGK010000001">
    <property type="protein sequence ID" value="NML73037.1"/>
    <property type="molecule type" value="Genomic_DNA"/>
</dbReference>
<proteinExistence type="inferred from homology"/>
<dbReference type="RefSeq" id="WP_169587028.1">
    <property type="nucleotide sequence ID" value="NZ_JABBGK010000001.1"/>
</dbReference>
<dbReference type="Gene3D" id="3.30.530.20">
    <property type="match status" value="1"/>
</dbReference>
<dbReference type="InterPro" id="IPR013538">
    <property type="entry name" value="ASHA1/2-like_C"/>
</dbReference>
<dbReference type="InterPro" id="IPR023393">
    <property type="entry name" value="START-like_dom_sf"/>
</dbReference>
<protein>
    <submittedName>
        <fullName evidence="3">ATPase</fullName>
    </submittedName>
</protein>
<name>A0A7Y0ATE8_9HYPH</name>
<sequence>MSDQETVEISNSRLFEATVETLYDAFADPGKLALWWGPHGFTNTIHAFDLQPGGTWLITMQASDGTDFLNRSTFQTVEPLRRIVFRHHEPLHVYTLEMTFSAEGSGSRLDWCMRMERNDETLFLEKFIAAANEQNFERLETVLRQG</sequence>
<dbReference type="AlphaFoldDB" id="A0A7Y0ATE8"/>
<comment type="similarity">
    <text evidence="1">Belongs to the AHA1 family.</text>
</comment>
<reference evidence="3 4" key="1">
    <citation type="submission" date="2020-04" db="EMBL/GenBank/DDBJ databases">
        <title>Rhizobium sp. S-51 isolated from soil.</title>
        <authorList>
            <person name="Dahal R.H."/>
        </authorList>
    </citation>
    <scope>NUCLEOTIDE SEQUENCE [LARGE SCALE GENOMIC DNA]</scope>
    <source>
        <strain evidence="3 4">S-51</strain>
    </source>
</reference>
<keyword evidence="4" id="KW-1185">Reference proteome</keyword>
<dbReference type="Pfam" id="PF08327">
    <property type="entry name" value="AHSA1"/>
    <property type="match status" value="1"/>
</dbReference>